<dbReference type="PRINTS" id="PR00043">
    <property type="entry name" value="LEUZIPPRJUN"/>
</dbReference>
<feature type="region of interest" description="Disordered" evidence="5">
    <location>
        <begin position="233"/>
        <end position="262"/>
    </location>
</feature>
<comment type="caution">
    <text evidence="7">The sequence shown here is derived from an EMBL/GenBank/DDBJ whole genome shotgun (WGS) entry which is preliminary data.</text>
</comment>
<dbReference type="GO" id="GO:0005667">
    <property type="term" value="C:transcription regulator complex"/>
    <property type="evidence" value="ECO:0007669"/>
    <property type="project" value="TreeGrafter"/>
</dbReference>
<evidence type="ECO:0000256" key="1">
    <source>
        <dbReference type="ARBA" id="ARBA00006882"/>
    </source>
</evidence>
<feature type="compositionally biased region" description="Low complexity" evidence="5">
    <location>
        <begin position="145"/>
        <end position="169"/>
    </location>
</feature>
<dbReference type="GO" id="GO:0042127">
    <property type="term" value="P:regulation of cell population proliferation"/>
    <property type="evidence" value="ECO:0007669"/>
    <property type="project" value="TreeGrafter"/>
</dbReference>
<keyword evidence="4" id="KW-0804">Transcription</keyword>
<dbReference type="InterPro" id="IPR004827">
    <property type="entry name" value="bZIP"/>
</dbReference>
<feature type="compositionally biased region" description="Basic and acidic residues" evidence="5">
    <location>
        <begin position="177"/>
        <end position="197"/>
    </location>
</feature>
<dbReference type="InterPro" id="IPR002112">
    <property type="entry name" value="Leuzip_Jun"/>
</dbReference>
<dbReference type="GO" id="GO:0051726">
    <property type="term" value="P:regulation of cell cycle"/>
    <property type="evidence" value="ECO:0007669"/>
    <property type="project" value="TreeGrafter"/>
</dbReference>
<evidence type="ECO:0000259" key="6">
    <source>
        <dbReference type="PROSITE" id="PS00036"/>
    </source>
</evidence>
<dbReference type="EMBL" id="WIXE01002878">
    <property type="protein sequence ID" value="KAK5984432.1"/>
    <property type="molecule type" value="Genomic_DNA"/>
</dbReference>
<sequence>MDGEKGEFQTFGGSLALDQKGEFQALRGTLSLDLSNCKLRNPQPSTTNNEPRNDPTLEQKQYAQGFFDALRTVQQIHNFEFEKKVLSPGFIAPIVGSELLTPLISPSSRDYQAILNAMVAKTPIMQPTAGISANPVLTSGFPTAVSAPGTSSTTSGAAPSTSATVSATPEPVVATKVEIKQEPRCVSEDSTESDRSRSSSTTAQRSSRHGMKNDIDDEVGWGWVRLSHAREWRRRRRWSPPPPPSPPPSPPPPNPSVFSMNARLRNPPLYNIQHHAPHSDWLVMDEQEKRKLDRKRARNRAAATKCRQKKIDRIQELEGMVRTYFNT</sequence>
<organism evidence="7 8">
    <name type="scientific">Trichostrongylus colubriformis</name>
    <name type="common">Black scour worm</name>
    <dbReference type="NCBI Taxonomy" id="6319"/>
    <lineage>
        <taxon>Eukaryota</taxon>
        <taxon>Metazoa</taxon>
        <taxon>Ecdysozoa</taxon>
        <taxon>Nematoda</taxon>
        <taxon>Chromadorea</taxon>
        <taxon>Rhabditida</taxon>
        <taxon>Rhabditina</taxon>
        <taxon>Rhabditomorpha</taxon>
        <taxon>Strongyloidea</taxon>
        <taxon>Trichostrongylidae</taxon>
        <taxon>Trichostrongylus</taxon>
    </lineage>
</organism>
<accession>A0AAN8FZT0</accession>
<feature type="region of interest" description="Disordered" evidence="5">
    <location>
        <begin position="36"/>
        <end position="56"/>
    </location>
</feature>
<dbReference type="SUPFAM" id="SSF57959">
    <property type="entry name" value="Leucine zipper domain"/>
    <property type="match status" value="1"/>
</dbReference>
<evidence type="ECO:0000256" key="5">
    <source>
        <dbReference type="SAM" id="MobiDB-lite"/>
    </source>
</evidence>
<dbReference type="PANTHER" id="PTHR11462">
    <property type="entry name" value="JUN TRANSCRIPTION FACTOR-RELATED"/>
    <property type="match status" value="1"/>
</dbReference>
<evidence type="ECO:0000313" key="7">
    <source>
        <dbReference type="EMBL" id="KAK5984432.1"/>
    </source>
</evidence>
<feature type="region of interest" description="Disordered" evidence="5">
    <location>
        <begin position="145"/>
        <end position="215"/>
    </location>
</feature>
<keyword evidence="8" id="KW-1185">Reference proteome</keyword>
<reference evidence="7 8" key="1">
    <citation type="submission" date="2019-10" db="EMBL/GenBank/DDBJ databases">
        <title>Assembly and Annotation for the nematode Trichostrongylus colubriformis.</title>
        <authorList>
            <person name="Martin J."/>
        </authorList>
    </citation>
    <scope>NUCLEOTIDE SEQUENCE [LARGE SCALE GENOMIC DNA]</scope>
    <source>
        <strain evidence="7">G859</strain>
        <tissue evidence="7">Whole worm</tissue>
    </source>
</reference>
<dbReference type="Proteomes" id="UP001331761">
    <property type="component" value="Unassembled WGS sequence"/>
</dbReference>
<dbReference type="AlphaFoldDB" id="A0AAN8FZT0"/>
<gene>
    <name evidence="7" type="ORF">GCK32_014152</name>
</gene>
<keyword evidence="3" id="KW-0238">DNA-binding</keyword>
<evidence type="ECO:0000256" key="4">
    <source>
        <dbReference type="ARBA" id="ARBA00023163"/>
    </source>
</evidence>
<dbReference type="InterPro" id="IPR050946">
    <property type="entry name" value="AP-1_TF_bZIP"/>
</dbReference>
<dbReference type="PANTHER" id="PTHR11462:SF35">
    <property type="entry name" value="TRANSCRIPTION FACTOR JRA"/>
    <property type="match status" value="1"/>
</dbReference>
<feature type="domain" description="BZIP" evidence="6">
    <location>
        <begin position="294"/>
        <end position="309"/>
    </location>
</feature>
<protein>
    <recommendedName>
        <fullName evidence="6">BZIP domain-containing protein</fullName>
    </recommendedName>
</protein>
<dbReference type="Gene3D" id="1.20.5.170">
    <property type="match status" value="1"/>
</dbReference>
<evidence type="ECO:0000313" key="8">
    <source>
        <dbReference type="Proteomes" id="UP001331761"/>
    </source>
</evidence>
<name>A0AAN8FZT0_TRICO</name>
<feature type="compositionally biased region" description="Pro residues" evidence="5">
    <location>
        <begin position="239"/>
        <end position="255"/>
    </location>
</feature>
<dbReference type="GO" id="GO:0000978">
    <property type="term" value="F:RNA polymerase II cis-regulatory region sequence-specific DNA binding"/>
    <property type="evidence" value="ECO:0007669"/>
    <property type="project" value="TreeGrafter"/>
</dbReference>
<evidence type="ECO:0000256" key="2">
    <source>
        <dbReference type="ARBA" id="ARBA00023015"/>
    </source>
</evidence>
<dbReference type="InterPro" id="IPR046347">
    <property type="entry name" value="bZIP_sf"/>
</dbReference>
<evidence type="ECO:0000256" key="3">
    <source>
        <dbReference type="ARBA" id="ARBA00023125"/>
    </source>
</evidence>
<dbReference type="PROSITE" id="PS00036">
    <property type="entry name" value="BZIP_BASIC"/>
    <property type="match status" value="1"/>
</dbReference>
<dbReference type="GO" id="GO:0000981">
    <property type="term" value="F:DNA-binding transcription factor activity, RNA polymerase II-specific"/>
    <property type="evidence" value="ECO:0007669"/>
    <property type="project" value="TreeGrafter"/>
</dbReference>
<keyword evidence="2" id="KW-0805">Transcription regulation</keyword>
<comment type="similarity">
    <text evidence="1">Belongs to the bZIP family. Jun subfamily.</text>
</comment>
<proteinExistence type="inferred from homology"/>